<gene>
    <name evidence="2" type="ORF">TERG_07705</name>
</gene>
<dbReference type="STRING" id="559305.F2SYP8"/>
<dbReference type="VEuPathDB" id="FungiDB:TERG_07705"/>
<accession>F2SYP8</accession>
<dbReference type="eggNOG" id="ENOG502SNY8">
    <property type="taxonomic scope" value="Eukaryota"/>
</dbReference>
<sequence length="103" mass="11137">MATTPKAERLKAQEGRNLSADVDGNLPSYTQSPSKDDQLPPETLLLAGGAIHSTSRPASCSTPLYKLSIDISFLRKNNTKVELSRCENRIHNRDTTGSPVVSA</sequence>
<name>F2SYP8_TRIRC</name>
<proteinExistence type="predicted"/>
<keyword evidence="3" id="KW-1185">Reference proteome</keyword>
<dbReference type="HOGENOM" id="CLU_2265620_0_0_1"/>
<organism evidence="2 3">
    <name type="scientific">Trichophyton rubrum (strain ATCC MYA-4607 / CBS 118892)</name>
    <name type="common">Athlete's foot fungus</name>
    <dbReference type="NCBI Taxonomy" id="559305"/>
    <lineage>
        <taxon>Eukaryota</taxon>
        <taxon>Fungi</taxon>
        <taxon>Dikarya</taxon>
        <taxon>Ascomycota</taxon>
        <taxon>Pezizomycotina</taxon>
        <taxon>Eurotiomycetes</taxon>
        <taxon>Eurotiomycetidae</taxon>
        <taxon>Onygenales</taxon>
        <taxon>Arthrodermataceae</taxon>
        <taxon>Trichophyton</taxon>
    </lineage>
</organism>
<dbReference type="GeneID" id="10371790"/>
<dbReference type="RefSeq" id="XP_003232087.2">
    <property type="nucleotide sequence ID" value="XM_003232039.2"/>
</dbReference>
<evidence type="ECO:0000313" key="3">
    <source>
        <dbReference type="Proteomes" id="UP000008864"/>
    </source>
</evidence>
<reference evidence="3" key="1">
    <citation type="journal article" date="2012" name="MBio">
        <title>Comparative genome analysis of Trichophyton rubrum and related dermatophytes reveals candidate genes involved in infection.</title>
        <authorList>
            <person name="Martinez D.A."/>
            <person name="Oliver B.G."/>
            <person name="Graeser Y."/>
            <person name="Goldberg J.M."/>
            <person name="Li W."/>
            <person name="Martinez-Rossi N.M."/>
            <person name="Monod M."/>
            <person name="Shelest E."/>
            <person name="Barton R.C."/>
            <person name="Birch E."/>
            <person name="Brakhage A.A."/>
            <person name="Chen Z."/>
            <person name="Gurr S.J."/>
            <person name="Heiman D."/>
            <person name="Heitman J."/>
            <person name="Kosti I."/>
            <person name="Rossi A."/>
            <person name="Saif S."/>
            <person name="Samalova M."/>
            <person name="Saunders C.W."/>
            <person name="Shea T."/>
            <person name="Summerbell R.C."/>
            <person name="Xu J."/>
            <person name="Young S."/>
            <person name="Zeng Q."/>
            <person name="Birren B.W."/>
            <person name="Cuomo C.A."/>
            <person name="White T.C."/>
        </authorList>
    </citation>
    <scope>NUCLEOTIDE SEQUENCE [LARGE SCALE GENOMIC DNA]</scope>
    <source>
        <strain evidence="3">ATCC MYA-4607 / CBS 118892</strain>
    </source>
</reference>
<protein>
    <submittedName>
        <fullName evidence="2">Uncharacterized protein</fullName>
    </submittedName>
</protein>
<evidence type="ECO:0000313" key="2">
    <source>
        <dbReference type="EMBL" id="EGD91485.2"/>
    </source>
</evidence>
<evidence type="ECO:0000256" key="1">
    <source>
        <dbReference type="SAM" id="MobiDB-lite"/>
    </source>
</evidence>
<dbReference type="InParanoid" id="F2SYP8"/>
<dbReference type="OrthoDB" id="5207784at2759"/>
<dbReference type="Proteomes" id="UP000008864">
    <property type="component" value="Unassembled WGS sequence"/>
</dbReference>
<feature type="region of interest" description="Disordered" evidence="1">
    <location>
        <begin position="1"/>
        <end position="41"/>
    </location>
</feature>
<dbReference type="EMBL" id="GG700657">
    <property type="protein sequence ID" value="EGD91485.2"/>
    <property type="molecule type" value="Genomic_DNA"/>
</dbReference>
<dbReference type="AlphaFoldDB" id="F2SYP8"/>
<feature type="compositionally biased region" description="Basic and acidic residues" evidence="1">
    <location>
        <begin position="1"/>
        <end position="14"/>
    </location>
</feature>